<reference evidence="2 3" key="1">
    <citation type="submission" date="2023-10" db="EMBL/GenBank/DDBJ databases">
        <title>Veillonella sp. nov., isolated from a pig farm feces dump.</title>
        <authorList>
            <person name="Chang Y.-H."/>
        </authorList>
    </citation>
    <scope>NUCLEOTIDE SEQUENCE [LARGE SCALE GENOMIC DNA]</scope>
    <source>
        <strain evidence="2 3">YH-vei2233</strain>
    </source>
</reference>
<sequence length="345" mass="38474">MFAYVGCRTTEHRNARGKGINVYDVNGHDWKLIQTFPILDNPSYFCLDRNKNYLYTVHGDLNDVSAFKIKEDGTIEHLNTVRAEGKNPVYVVPSINNKFVFVASLQGGAVATLPIQEDGSLGDAIYVAHIAGLTPEGVSHAHQCELDQTGNWLLVPTQGRHIGYERVYVFKVNNDTGELVEHFHIDARTYAEPRTLAVSKDNKRVYLMNEKGNSVTYYRFDDQAGTLEPRQIIPSIPETYTGQGQASAVLISPNQKFLYGTNRIHESVVSYRINEETGFLTTLGYDSVLGLTPRFFMFSPDGEDLIIANEDFDTIRIFKADPVTGALTFSGTTIETGSPTTIVFK</sequence>
<dbReference type="Pfam" id="PF10282">
    <property type="entry name" value="Lactonase"/>
    <property type="match status" value="1"/>
</dbReference>
<dbReference type="InterPro" id="IPR011048">
    <property type="entry name" value="Haem_d1_sf"/>
</dbReference>
<accession>A0ABU3Z6H0</accession>
<dbReference type="InterPro" id="IPR050282">
    <property type="entry name" value="Cycloisomerase_2"/>
</dbReference>
<evidence type="ECO:0000313" key="2">
    <source>
        <dbReference type="EMBL" id="MDV5087513.1"/>
    </source>
</evidence>
<dbReference type="EMBL" id="JAWJZB010000001">
    <property type="protein sequence ID" value="MDV5087513.1"/>
    <property type="molecule type" value="Genomic_DNA"/>
</dbReference>
<dbReference type="PANTHER" id="PTHR30344:SF1">
    <property type="entry name" value="6-PHOSPHOGLUCONOLACTONASE"/>
    <property type="match status" value="1"/>
</dbReference>
<dbReference type="InterPro" id="IPR015943">
    <property type="entry name" value="WD40/YVTN_repeat-like_dom_sf"/>
</dbReference>
<protein>
    <submittedName>
        <fullName evidence="2">Lactonase family protein</fullName>
        <ecNumber evidence="2">3.1.1.-</ecNumber>
    </submittedName>
</protein>
<dbReference type="Gene3D" id="2.130.10.10">
    <property type="entry name" value="YVTN repeat-like/Quinoprotein amine dehydrogenase"/>
    <property type="match status" value="1"/>
</dbReference>
<dbReference type="GO" id="GO:0016787">
    <property type="term" value="F:hydrolase activity"/>
    <property type="evidence" value="ECO:0007669"/>
    <property type="project" value="UniProtKB-KW"/>
</dbReference>
<gene>
    <name evidence="2" type="ORF">RVY80_01415</name>
</gene>
<dbReference type="InterPro" id="IPR019405">
    <property type="entry name" value="Lactonase_7-beta_prop"/>
</dbReference>
<dbReference type="SUPFAM" id="SSF51004">
    <property type="entry name" value="C-terminal (heme d1) domain of cytochrome cd1-nitrite reductase"/>
    <property type="match status" value="1"/>
</dbReference>
<dbReference type="RefSeq" id="WP_317329354.1">
    <property type="nucleotide sequence ID" value="NZ_JAWJZA010000017.1"/>
</dbReference>
<dbReference type="PANTHER" id="PTHR30344">
    <property type="entry name" value="6-PHOSPHOGLUCONOLACTONASE-RELATED"/>
    <property type="match status" value="1"/>
</dbReference>
<evidence type="ECO:0000256" key="1">
    <source>
        <dbReference type="ARBA" id="ARBA00005564"/>
    </source>
</evidence>
<comment type="similarity">
    <text evidence="1">Belongs to the cycloisomerase 2 family.</text>
</comment>
<proteinExistence type="inferred from homology"/>
<dbReference type="Proteomes" id="UP001272515">
    <property type="component" value="Unassembled WGS sequence"/>
</dbReference>
<keyword evidence="3" id="KW-1185">Reference proteome</keyword>
<organism evidence="2 3">
    <name type="scientific">Veillonella absiana</name>
    <dbReference type="NCBI Taxonomy" id="3079305"/>
    <lineage>
        <taxon>Bacteria</taxon>
        <taxon>Bacillati</taxon>
        <taxon>Bacillota</taxon>
        <taxon>Negativicutes</taxon>
        <taxon>Veillonellales</taxon>
        <taxon>Veillonellaceae</taxon>
        <taxon>Veillonella</taxon>
    </lineage>
</organism>
<dbReference type="EC" id="3.1.1.-" evidence="2"/>
<name>A0ABU3Z6H0_9FIRM</name>
<comment type="caution">
    <text evidence="2">The sequence shown here is derived from an EMBL/GenBank/DDBJ whole genome shotgun (WGS) entry which is preliminary data.</text>
</comment>
<evidence type="ECO:0000313" key="3">
    <source>
        <dbReference type="Proteomes" id="UP001272515"/>
    </source>
</evidence>
<keyword evidence="2" id="KW-0378">Hydrolase</keyword>